<evidence type="ECO:0000313" key="2">
    <source>
        <dbReference type="EnsemblMetazoa" id="GAUT049010-PA"/>
    </source>
</evidence>
<dbReference type="EnsemblMetazoa" id="GAUT049010-RA">
    <property type="protein sequence ID" value="GAUT049010-PA"/>
    <property type="gene ID" value="GAUT049010"/>
</dbReference>
<dbReference type="PANTHER" id="PTHR21879:SF8">
    <property type="entry name" value="OSIRIS 23"/>
    <property type="match status" value="1"/>
</dbReference>
<keyword evidence="3" id="KW-1185">Reference proteome</keyword>
<sequence length="339" mass="37905">MGMGVTPPIGVDFLTNICNECKSIQNHALGNAKVIFLGSLGGISECYKREDKFSIHLLSGECLCSVCFNKTENMRSFNVLKFIIIILLIVNASREIKAKYIQNNALSSIAPINSTTVMTTDSSSMSSWIKQMRKVHQALKGCEKSLSFGVRKNSTWYCVKTASLQLFENISSRAIIPLWHGIRFVRTPLPDDGKQERVHQNAHWSRKDIKYLTWFDRVAGNATTKDLSNLDAVGTARHRRHRYNMMMTMMFGVTAFGAVVVPMGFQLLSIVSGKALLLAKMALLLASINGLKRVANSGLHYGLYHTPSEHYGSYYDRGDVHHPRNVPNLTPIVQPLELL</sequence>
<protein>
    <submittedName>
        <fullName evidence="2">Uncharacterized protein</fullName>
    </submittedName>
</protein>
<keyword evidence="1" id="KW-0812">Transmembrane</keyword>
<dbReference type="GO" id="GO:0016020">
    <property type="term" value="C:membrane"/>
    <property type="evidence" value="ECO:0007669"/>
    <property type="project" value="TreeGrafter"/>
</dbReference>
<keyword evidence="1" id="KW-1133">Transmembrane helix</keyword>
<feature type="transmembrane region" description="Helical" evidence="1">
    <location>
        <begin position="246"/>
        <end position="265"/>
    </location>
</feature>
<proteinExistence type="predicted"/>
<dbReference type="Proteomes" id="UP000078200">
    <property type="component" value="Unassembled WGS sequence"/>
</dbReference>
<organism evidence="2 3">
    <name type="scientific">Glossina austeni</name>
    <name type="common">Savannah tsetse fly</name>
    <dbReference type="NCBI Taxonomy" id="7395"/>
    <lineage>
        <taxon>Eukaryota</taxon>
        <taxon>Metazoa</taxon>
        <taxon>Ecdysozoa</taxon>
        <taxon>Arthropoda</taxon>
        <taxon>Hexapoda</taxon>
        <taxon>Insecta</taxon>
        <taxon>Pterygota</taxon>
        <taxon>Neoptera</taxon>
        <taxon>Endopterygota</taxon>
        <taxon>Diptera</taxon>
        <taxon>Brachycera</taxon>
        <taxon>Muscomorpha</taxon>
        <taxon>Hippoboscoidea</taxon>
        <taxon>Glossinidae</taxon>
        <taxon>Glossina</taxon>
    </lineage>
</organism>
<evidence type="ECO:0000313" key="3">
    <source>
        <dbReference type="Proteomes" id="UP000078200"/>
    </source>
</evidence>
<accession>A0A1A9VVI5</accession>
<dbReference type="PANTHER" id="PTHR21879">
    <property type="entry name" value="FI03362P-RELATED-RELATED"/>
    <property type="match status" value="1"/>
</dbReference>
<evidence type="ECO:0000256" key="1">
    <source>
        <dbReference type="SAM" id="Phobius"/>
    </source>
</evidence>
<name>A0A1A9VVI5_GLOAU</name>
<dbReference type="InterPro" id="IPR012464">
    <property type="entry name" value="DUF1676"/>
</dbReference>
<dbReference type="Pfam" id="PF07898">
    <property type="entry name" value="DUF1676"/>
    <property type="match status" value="1"/>
</dbReference>
<dbReference type="STRING" id="7395.A0A1A9VVI5"/>
<reference evidence="2" key="1">
    <citation type="submission" date="2020-05" db="UniProtKB">
        <authorList>
            <consortium name="EnsemblMetazoa"/>
        </authorList>
    </citation>
    <scope>IDENTIFICATION</scope>
    <source>
        <strain evidence="2">TTRI</strain>
    </source>
</reference>
<dbReference type="VEuPathDB" id="VectorBase:GAUT049010"/>
<keyword evidence="1" id="KW-0472">Membrane</keyword>
<dbReference type="AlphaFoldDB" id="A0A1A9VVI5"/>